<organism evidence="9">
    <name type="scientific">Pasteurella multocida</name>
    <dbReference type="NCBI Taxonomy" id="747"/>
    <lineage>
        <taxon>Bacteria</taxon>
        <taxon>Pseudomonadati</taxon>
        <taxon>Pseudomonadota</taxon>
        <taxon>Gammaproteobacteria</taxon>
        <taxon>Pasteurellales</taxon>
        <taxon>Pasteurellaceae</taxon>
        <taxon>Pasteurella</taxon>
    </lineage>
</organism>
<evidence type="ECO:0000256" key="8">
    <source>
        <dbReference type="HAMAP-Rule" id="MF_01085"/>
    </source>
</evidence>
<dbReference type="InterPro" id="IPR006507">
    <property type="entry name" value="UPF0283"/>
</dbReference>
<name>A0A126QI21_PASMD</name>
<keyword evidence="7 8" id="KW-0472">Membrane</keyword>
<evidence type="ECO:0000256" key="2">
    <source>
        <dbReference type="ARBA" id="ARBA00008255"/>
    </source>
</evidence>
<evidence type="ECO:0000256" key="4">
    <source>
        <dbReference type="ARBA" id="ARBA00022519"/>
    </source>
</evidence>
<comment type="subcellular location">
    <subcellularLocation>
        <location evidence="1">Cell inner membrane</location>
        <topology evidence="1">Multi-pass membrane protein</topology>
    </subcellularLocation>
    <subcellularLocation>
        <location evidence="8">Cell membrane</location>
        <topology evidence="8">Multi-pass membrane protein</topology>
    </subcellularLocation>
</comment>
<keyword evidence="4" id="KW-0997">Cell inner membrane</keyword>
<feature type="transmembrane region" description="Helical" evidence="8">
    <location>
        <begin position="57"/>
        <end position="78"/>
    </location>
</feature>
<evidence type="ECO:0000256" key="5">
    <source>
        <dbReference type="ARBA" id="ARBA00022692"/>
    </source>
</evidence>
<evidence type="ECO:0000313" key="9">
    <source>
        <dbReference type="EMBL" id="AMK08543.1"/>
    </source>
</evidence>
<evidence type="ECO:0000256" key="1">
    <source>
        <dbReference type="ARBA" id="ARBA00004429"/>
    </source>
</evidence>
<dbReference type="InterPro" id="IPR021147">
    <property type="entry name" value="DUF697"/>
</dbReference>
<proteinExistence type="inferred from homology"/>
<keyword evidence="6 8" id="KW-1133">Transmembrane helix</keyword>
<gene>
    <name evidence="9" type="primary">PM0909</name>
</gene>
<dbReference type="NCBIfam" id="TIGR01620">
    <property type="entry name" value="hyp_HI0043"/>
    <property type="match status" value="1"/>
</dbReference>
<feature type="transmembrane region" description="Helical" evidence="8">
    <location>
        <begin position="90"/>
        <end position="111"/>
    </location>
</feature>
<keyword evidence="5 8" id="KW-0812">Transmembrane</keyword>
<dbReference type="PANTHER" id="PTHR39342:SF1">
    <property type="entry name" value="UPF0283 MEMBRANE PROTEIN YCJF"/>
    <property type="match status" value="1"/>
</dbReference>
<reference evidence="9" key="1">
    <citation type="submission" date="2015-01" db="EMBL/GenBank/DDBJ databases">
        <title>Draft genome sequence of Pasteurella multocida isolated from alpaca pneumonia.</title>
        <authorList>
            <person name="Maturrano L."/>
            <person name="Hurtado R."/>
            <person name="Allasi N."/>
            <person name="Juscamayta E."/>
            <person name="Fernandez D."/>
            <person name="Maximiliano J."/>
            <person name="Rimac R."/>
            <person name="Rosadio R."/>
        </authorList>
    </citation>
    <scope>NUCLEOTIDE SEQUENCE</scope>
    <source>
        <strain evidence="9">UNMSM</strain>
    </source>
</reference>
<dbReference type="Pfam" id="PF05128">
    <property type="entry name" value="DUF697"/>
    <property type="match status" value="1"/>
</dbReference>
<dbReference type="PANTHER" id="PTHR39342">
    <property type="entry name" value="UPF0283 MEMBRANE PROTEIN YCJF"/>
    <property type="match status" value="1"/>
</dbReference>
<sequence length="358" mass="40957">MNEKRLFTEAQTENEAVDFTPKREFHGEMHIEKDEPVIEDRFVEQTFEHIVQPRSRWWKTGLALSALLFCFAVIAQSIQWLVDTWQQNQWIYFVFSLVTCLVVLLGVSSLGKEWLRLVKLKKRLSLQQKSQQILRESAVNLGQDFCAEKHQQIKALCTEMAQMLKLSSEDPHLIQWQNQLHGAYSAQEVAHLFSQTVLHPFDVQIKKLISKSALEAAVIVAVSPLAVIDMFFLSWRNIRLVNQIAQIYGIELGYWSRLRLLKMVLLNLAFAGATEVVQDIGLDWLSQDLTAKLSARAAQGIGVGLLTARLGIKAMEFCRPLAFQAGEKPRLNHIQQELLGQLKSTFFRSNKTKVKQQV</sequence>
<evidence type="ECO:0000256" key="7">
    <source>
        <dbReference type="ARBA" id="ARBA00023136"/>
    </source>
</evidence>
<evidence type="ECO:0000256" key="3">
    <source>
        <dbReference type="ARBA" id="ARBA00022475"/>
    </source>
</evidence>
<dbReference type="RefSeq" id="WP_071523317.1">
    <property type="nucleotide sequence ID" value="NZ_JACDXE010000011.1"/>
</dbReference>
<evidence type="ECO:0000256" key="6">
    <source>
        <dbReference type="ARBA" id="ARBA00022989"/>
    </source>
</evidence>
<accession>A0A126QI21</accession>
<dbReference type="HAMAP" id="MF_01085">
    <property type="entry name" value="UPF0283"/>
    <property type="match status" value="1"/>
</dbReference>
<comment type="similarity">
    <text evidence="2 8">Belongs to the UPF0283 family.</text>
</comment>
<dbReference type="EMBL" id="KP660704">
    <property type="protein sequence ID" value="AMK08543.1"/>
    <property type="molecule type" value="Genomic_DNA"/>
</dbReference>
<keyword evidence="3 8" id="KW-1003">Cell membrane</keyword>
<feature type="transmembrane region" description="Helical" evidence="8">
    <location>
        <begin position="213"/>
        <end position="235"/>
    </location>
</feature>
<dbReference type="GO" id="GO:0005886">
    <property type="term" value="C:plasma membrane"/>
    <property type="evidence" value="ECO:0007669"/>
    <property type="project" value="UniProtKB-SubCell"/>
</dbReference>
<dbReference type="AlphaFoldDB" id="A0A126QI21"/>
<protein>
    <recommendedName>
        <fullName evidence="8">UPF0283 membrane protein PM0909</fullName>
    </recommendedName>
</protein>